<dbReference type="PRINTS" id="PR00455">
    <property type="entry name" value="HTHTETR"/>
</dbReference>
<dbReference type="PANTHER" id="PTHR30055">
    <property type="entry name" value="HTH-TYPE TRANSCRIPTIONAL REGULATOR RUTR"/>
    <property type="match status" value="1"/>
</dbReference>
<evidence type="ECO:0000259" key="3">
    <source>
        <dbReference type="PROSITE" id="PS50977"/>
    </source>
</evidence>
<sequence>MRMLTEQKKNEILNSASAVFLEQGFERASMDGVAKKAGCSKATLYNYFPSKERLFEAVVRTYSTNYLMGAASELKASDNDLFTLSEKLQRFGEGMLGVMTSDWKALQLYRMVVGEAGHSDIGELFYESGVRESMSALTGVMEYHMGKGDLTGSNPTLRAKQFSALVKAEADELFLMRKTPDYTENEVRVMVTSAVDLFVNGAGQKADSAKI</sequence>
<dbReference type="InterPro" id="IPR050109">
    <property type="entry name" value="HTH-type_TetR-like_transc_reg"/>
</dbReference>
<organism evidence="4 5">
    <name type="scientific">Winslowiella toletana</name>
    <dbReference type="NCBI Taxonomy" id="92490"/>
    <lineage>
        <taxon>Bacteria</taxon>
        <taxon>Pseudomonadati</taxon>
        <taxon>Pseudomonadota</taxon>
        <taxon>Gammaproteobacteria</taxon>
        <taxon>Enterobacterales</taxon>
        <taxon>Erwiniaceae</taxon>
        <taxon>Winslowiella</taxon>
    </lineage>
</organism>
<accession>A0ABS4PHL2</accession>
<reference evidence="5" key="2">
    <citation type="submission" date="2023-07" db="EMBL/GenBank/DDBJ databases">
        <title>Genome mining of underrepresented organisms for secondary metabolites.</title>
        <authorList>
            <person name="D'Agostino P.M."/>
        </authorList>
    </citation>
    <scope>NUCLEOTIDE SEQUENCE [LARGE SCALE GENOMIC DNA]</scope>
    <source>
        <strain evidence="5">WS4403</strain>
    </source>
</reference>
<dbReference type="InterPro" id="IPR009057">
    <property type="entry name" value="Homeodomain-like_sf"/>
</dbReference>
<dbReference type="RefSeq" id="WP_017802646.1">
    <property type="nucleotide sequence ID" value="NZ_JAGGMQ010000002.1"/>
</dbReference>
<feature type="domain" description="HTH tetR-type" evidence="3">
    <location>
        <begin position="6"/>
        <end position="66"/>
    </location>
</feature>
<dbReference type="EMBL" id="JAGGMQ010000002">
    <property type="protein sequence ID" value="MBP2171596.1"/>
    <property type="molecule type" value="Genomic_DNA"/>
</dbReference>
<proteinExistence type="predicted"/>
<dbReference type="Pfam" id="PF14246">
    <property type="entry name" value="TetR_C_7"/>
    <property type="match status" value="1"/>
</dbReference>
<evidence type="ECO:0000256" key="1">
    <source>
        <dbReference type="ARBA" id="ARBA00023125"/>
    </source>
</evidence>
<dbReference type="PROSITE" id="PS50977">
    <property type="entry name" value="HTH_TETR_2"/>
    <property type="match status" value="1"/>
</dbReference>
<dbReference type="Proteomes" id="UP001195624">
    <property type="component" value="Unassembled WGS sequence"/>
</dbReference>
<feature type="DNA-binding region" description="H-T-H motif" evidence="2">
    <location>
        <begin position="29"/>
        <end position="48"/>
    </location>
</feature>
<keyword evidence="1 2" id="KW-0238">DNA-binding</keyword>
<dbReference type="InterPro" id="IPR039536">
    <property type="entry name" value="TetR_C_Proteobacteria"/>
</dbReference>
<gene>
    <name evidence="4" type="ORF">J2125_004892</name>
</gene>
<protein>
    <submittedName>
        <fullName evidence="4">AcrR family transcriptional regulator</fullName>
    </submittedName>
</protein>
<reference evidence="4 5" key="1">
    <citation type="submission" date="2021-03" db="EMBL/GenBank/DDBJ databases">
        <authorList>
            <person name="D'Agostino P."/>
            <person name="Huntemann M."/>
            <person name="Clum A."/>
            <person name="Spunde A."/>
            <person name="Palaniappan K."/>
            <person name="Ritter S."/>
            <person name="Mikhailova N."/>
            <person name="Chen I.-M."/>
            <person name="Stamatis D."/>
            <person name="Reddy T."/>
            <person name="O'Malley R."/>
            <person name="Daum C."/>
            <person name="Shapiro N."/>
            <person name="Ivanova N."/>
            <person name="Kyrpides N."/>
            <person name="Woyke T."/>
        </authorList>
    </citation>
    <scope>NUCLEOTIDE SEQUENCE [LARGE SCALE GENOMIC DNA]</scope>
    <source>
        <strain evidence="4 5">WS4403</strain>
    </source>
</reference>
<dbReference type="InterPro" id="IPR001647">
    <property type="entry name" value="HTH_TetR"/>
</dbReference>
<dbReference type="PANTHER" id="PTHR30055:SF119">
    <property type="entry name" value="NALC"/>
    <property type="match status" value="1"/>
</dbReference>
<dbReference type="SUPFAM" id="SSF46689">
    <property type="entry name" value="Homeodomain-like"/>
    <property type="match status" value="1"/>
</dbReference>
<evidence type="ECO:0000313" key="5">
    <source>
        <dbReference type="Proteomes" id="UP001195624"/>
    </source>
</evidence>
<dbReference type="Pfam" id="PF00440">
    <property type="entry name" value="TetR_N"/>
    <property type="match status" value="1"/>
</dbReference>
<evidence type="ECO:0000256" key="2">
    <source>
        <dbReference type="PROSITE-ProRule" id="PRU00335"/>
    </source>
</evidence>
<dbReference type="Gene3D" id="1.10.357.10">
    <property type="entry name" value="Tetracycline Repressor, domain 2"/>
    <property type="match status" value="1"/>
</dbReference>
<dbReference type="Gene3D" id="1.10.10.60">
    <property type="entry name" value="Homeodomain-like"/>
    <property type="match status" value="1"/>
</dbReference>
<comment type="caution">
    <text evidence="4">The sequence shown here is derived from an EMBL/GenBank/DDBJ whole genome shotgun (WGS) entry which is preliminary data.</text>
</comment>
<evidence type="ECO:0000313" key="4">
    <source>
        <dbReference type="EMBL" id="MBP2171596.1"/>
    </source>
</evidence>
<name>A0ABS4PHL2_9GAMM</name>
<keyword evidence="5" id="KW-1185">Reference proteome</keyword>